<dbReference type="EMBL" id="OMOJ01000003">
    <property type="protein sequence ID" value="SPF80282.1"/>
    <property type="molecule type" value="Genomic_DNA"/>
</dbReference>
<dbReference type="Proteomes" id="UP000244904">
    <property type="component" value="Unassembled WGS sequence"/>
</dbReference>
<reference evidence="3" key="1">
    <citation type="submission" date="2018-03" db="EMBL/GenBank/DDBJ databases">
        <authorList>
            <person name="Rodrigo-Torres L."/>
            <person name="Arahal R. D."/>
            <person name="Lucena T."/>
        </authorList>
    </citation>
    <scope>NUCLEOTIDE SEQUENCE [LARGE SCALE GENOMIC DNA]</scope>
    <source>
        <strain evidence="3">CECT 8871</strain>
    </source>
</reference>
<gene>
    <name evidence="2" type="ORF">PRI8871_02086</name>
</gene>
<keyword evidence="1" id="KW-0472">Membrane</keyword>
<sequence>MNDTLVNRIGLIANIVTALAALVAVVVIPLQISAADRIQNAQTAREIYREYLNLTIQKPELATADWCVLKSPRDQAAYVGYVDYLLYTAEQAIDADPDWAPVMRDHLSAHLPYLCSESDDSQESRAVAELLSEMRAQCATIRVCAGG</sequence>
<accession>A0A2R8AW60</accession>
<keyword evidence="1" id="KW-0812">Transmembrane</keyword>
<keyword evidence="1" id="KW-1133">Transmembrane helix</keyword>
<keyword evidence="3" id="KW-1185">Reference proteome</keyword>
<evidence type="ECO:0000256" key="1">
    <source>
        <dbReference type="SAM" id="Phobius"/>
    </source>
</evidence>
<name>A0A2R8AW60_9RHOB</name>
<evidence type="ECO:0000313" key="3">
    <source>
        <dbReference type="Proteomes" id="UP000244904"/>
    </source>
</evidence>
<organism evidence="2 3">
    <name type="scientific">Pseudoprimorskyibacter insulae</name>
    <dbReference type="NCBI Taxonomy" id="1695997"/>
    <lineage>
        <taxon>Bacteria</taxon>
        <taxon>Pseudomonadati</taxon>
        <taxon>Pseudomonadota</taxon>
        <taxon>Alphaproteobacteria</taxon>
        <taxon>Rhodobacterales</taxon>
        <taxon>Paracoccaceae</taxon>
        <taxon>Pseudoprimorskyibacter</taxon>
    </lineage>
</organism>
<dbReference type="RefSeq" id="WP_108886147.1">
    <property type="nucleotide sequence ID" value="NZ_OMOJ01000003.1"/>
</dbReference>
<protein>
    <submittedName>
        <fullName evidence="2">Uncharacterized protein</fullName>
    </submittedName>
</protein>
<feature type="transmembrane region" description="Helical" evidence="1">
    <location>
        <begin position="12"/>
        <end position="32"/>
    </location>
</feature>
<proteinExistence type="predicted"/>
<dbReference type="AlphaFoldDB" id="A0A2R8AW60"/>
<evidence type="ECO:0000313" key="2">
    <source>
        <dbReference type="EMBL" id="SPF80282.1"/>
    </source>
</evidence>
<dbReference type="OrthoDB" id="7853134at2"/>